<evidence type="ECO:0000256" key="1">
    <source>
        <dbReference type="ARBA" id="ARBA00023239"/>
    </source>
</evidence>
<dbReference type="Pfam" id="PF04909">
    <property type="entry name" value="Amidohydro_2"/>
    <property type="match status" value="1"/>
</dbReference>
<dbReference type="GO" id="GO:0016787">
    <property type="term" value="F:hydrolase activity"/>
    <property type="evidence" value="ECO:0007669"/>
    <property type="project" value="UniProtKB-KW"/>
</dbReference>
<proteinExistence type="predicted"/>
<evidence type="ECO:0000313" key="4">
    <source>
        <dbReference type="Proteomes" id="UP000246077"/>
    </source>
</evidence>
<dbReference type="Gene3D" id="3.20.20.140">
    <property type="entry name" value="Metal-dependent hydrolases"/>
    <property type="match status" value="1"/>
</dbReference>
<accession>A0A317DV26</accession>
<dbReference type="InterPro" id="IPR032465">
    <property type="entry name" value="ACMSD"/>
</dbReference>
<dbReference type="PANTHER" id="PTHR21240:SF28">
    <property type="entry name" value="ISO-OROTATE DECARBOXYLASE (EUROFUNG)"/>
    <property type="match status" value="1"/>
</dbReference>
<name>A0A317DV26_9PROT</name>
<gene>
    <name evidence="3" type="ORF">DKG75_20035</name>
</gene>
<keyword evidence="3" id="KW-0378">Hydrolase</keyword>
<dbReference type="GO" id="GO:0019748">
    <property type="term" value="P:secondary metabolic process"/>
    <property type="evidence" value="ECO:0007669"/>
    <property type="project" value="TreeGrafter"/>
</dbReference>
<dbReference type="GO" id="GO:0005737">
    <property type="term" value="C:cytoplasm"/>
    <property type="evidence" value="ECO:0007669"/>
    <property type="project" value="TreeGrafter"/>
</dbReference>
<evidence type="ECO:0000259" key="2">
    <source>
        <dbReference type="Pfam" id="PF04909"/>
    </source>
</evidence>
<dbReference type="RefSeq" id="WP_109922969.1">
    <property type="nucleotide sequence ID" value="NZ_QGLF01000006.1"/>
</dbReference>
<comment type="caution">
    <text evidence="3">The sequence shown here is derived from an EMBL/GenBank/DDBJ whole genome shotgun (WGS) entry which is preliminary data.</text>
</comment>
<dbReference type="PANTHER" id="PTHR21240">
    <property type="entry name" value="2-AMINO-3-CARBOXYLMUCONATE-6-SEMIALDEHYDE DECARBOXYLASE"/>
    <property type="match status" value="1"/>
</dbReference>
<dbReference type="EMBL" id="QGLF01000006">
    <property type="protein sequence ID" value="PWR18262.1"/>
    <property type="molecule type" value="Genomic_DNA"/>
</dbReference>
<dbReference type="Proteomes" id="UP000246077">
    <property type="component" value="Unassembled WGS sequence"/>
</dbReference>
<dbReference type="InterPro" id="IPR006680">
    <property type="entry name" value="Amidohydro-rel"/>
</dbReference>
<dbReference type="SUPFAM" id="SSF51556">
    <property type="entry name" value="Metallo-dependent hydrolases"/>
    <property type="match status" value="1"/>
</dbReference>
<keyword evidence="1" id="KW-0456">Lyase</keyword>
<keyword evidence="4" id="KW-1185">Reference proteome</keyword>
<dbReference type="GO" id="GO:0016831">
    <property type="term" value="F:carboxy-lyase activity"/>
    <property type="evidence" value="ECO:0007669"/>
    <property type="project" value="InterPro"/>
</dbReference>
<dbReference type="AlphaFoldDB" id="A0A317DV26"/>
<reference evidence="4" key="1">
    <citation type="submission" date="2018-05" db="EMBL/GenBank/DDBJ databases">
        <title>Zavarzinia sp. HR-AS.</title>
        <authorList>
            <person name="Lee Y."/>
            <person name="Jeon C.O."/>
        </authorList>
    </citation>
    <scope>NUCLEOTIDE SEQUENCE [LARGE SCALE GENOMIC DNA]</scope>
    <source>
        <strain evidence="4">DSM 1231</strain>
    </source>
</reference>
<protein>
    <submittedName>
        <fullName evidence="3">Amidohydrolase</fullName>
    </submittedName>
</protein>
<feature type="domain" description="Amidohydrolase-related" evidence="2">
    <location>
        <begin position="132"/>
        <end position="319"/>
    </location>
</feature>
<sequence length="507" mass="56839">MTTTTSLADYRRKKVSRSAQIRARLPYPVIDSDLHTTEFQPLLDDYVDKFGGAKAVDKFRAFVGKGYAFGKYDWYGLSPEERNHYRSVRPAWWSIPSKNTIDYATVSLPQLLHERLQDNGTDYAVLYPNIATFAVLVRDDDLRQPLIRAINTYHADVYRPYADRLTPVAAIPLHNPQEGIEELEHAVKVLKLKTALIPGGLKRPIEAVAERYPGRHHPDVAQYATYLDFFGIDSPHDYDPFWAKVIELKVPLTTHTGAMGWSARSSTSNYMFNHIGHFAAASHAFAKSIFLGGVTRRFPGLRFGFLEGGAGWGAQLYADLVGHWEKRGRPQVQNYDPKALDRDLLLKLYREHGQDLFAGGNPDDETLLKAALGGVLGAFSKDEAAETIDEFPGITSIEDIRDRFVPNFYFGSEADDPTVAHAFNTRVNPLGARLNAFWASDFGHWDVPDGTEVLAETWSLVERGAITEDEFRDIVFANPYRFYTEADPDFFRGTAIDGAGAKAKVAP</sequence>
<organism evidence="3 4">
    <name type="scientific">Zavarzinia compransoris</name>
    <dbReference type="NCBI Taxonomy" id="1264899"/>
    <lineage>
        <taxon>Bacteria</taxon>
        <taxon>Pseudomonadati</taxon>
        <taxon>Pseudomonadota</taxon>
        <taxon>Alphaproteobacteria</taxon>
        <taxon>Rhodospirillales</taxon>
        <taxon>Zavarziniaceae</taxon>
        <taxon>Zavarzinia</taxon>
    </lineage>
</organism>
<dbReference type="InterPro" id="IPR032466">
    <property type="entry name" value="Metal_Hydrolase"/>
</dbReference>
<dbReference type="OrthoDB" id="149172at2"/>
<evidence type="ECO:0000313" key="3">
    <source>
        <dbReference type="EMBL" id="PWR18262.1"/>
    </source>
</evidence>